<evidence type="ECO:0000256" key="1">
    <source>
        <dbReference type="SAM" id="Phobius"/>
    </source>
</evidence>
<name>A0A8T0EPR2_ARGBR</name>
<organism evidence="2 3">
    <name type="scientific">Argiope bruennichi</name>
    <name type="common">Wasp spider</name>
    <name type="synonym">Aranea bruennichi</name>
    <dbReference type="NCBI Taxonomy" id="94029"/>
    <lineage>
        <taxon>Eukaryota</taxon>
        <taxon>Metazoa</taxon>
        <taxon>Ecdysozoa</taxon>
        <taxon>Arthropoda</taxon>
        <taxon>Chelicerata</taxon>
        <taxon>Arachnida</taxon>
        <taxon>Araneae</taxon>
        <taxon>Araneomorphae</taxon>
        <taxon>Entelegynae</taxon>
        <taxon>Araneoidea</taxon>
        <taxon>Araneidae</taxon>
        <taxon>Argiope</taxon>
    </lineage>
</organism>
<dbReference type="Proteomes" id="UP000807504">
    <property type="component" value="Unassembled WGS sequence"/>
</dbReference>
<comment type="caution">
    <text evidence="2">The sequence shown here is derived from an EMBL/GenBank/DDBJ whole genome shotgun (WGS) entry which is preliminary data.</text>
</comment>
<keyword evidence="1" id="KW-1133">Transmembrane helix</keyword>
<reference evidence="2" key="1">
    <citation type="journal article" date="2020" name="bioRxiv">
        <title>Chromosome-level reference genome of the European wasp spider Argiope bruennichi: a resource for studies on range expansion and evolutionary adaptation.</title>
        <authorList>
            <person name="Sheffer M.M."/>
            <person name="Hoppe A."/>
            <person name="Krehenwinkel H."/>
            <person name="Uhl G."/>
            <person name="Kuss A.W."/>
            <person name="Jensen L."/>
            <person name="Jensen C."/>
            <person name="Gillespie R.G."/>
            <person name="Hoff K.J."/>
            <person name="Prost S."/>
        </authorList>
    </citation>
    <scope>NUCLEOTIDE SEQUENCE</scope>
</reference>
<protein>
    <submittedName>
        <fullName evidence="2">Uncharacterized protein</fullName>
    </submittedName>
</protein>
<dbReference type="AlphaFoldDB" id="A0A8T0EPR2"/>
<proteinExistence type="predicted"/>
<accession>A0A8T0EPR2</accession>
<sequence length="418" mass="48259">MSKSPFELYSNSLPEQNSDFKNFDIRKFEWSIKNEMAQKVQSESTVCESDTEENISNKEIIKKSSFDSCSPSDEEYLEIDEQKDINCDKDNKNGGTLICRFDNKDDLLRKLAGNNRLSTRIKFIETLEIEAVKEDIIKYEKILDPLNCNDDFPDLDHSKGLKDCSDSLTKIQKLGVNPFQIGVLINKNDFLEHCKMVKNGSMKHCAKNSGVPKHIEKEVLEQNSKDLELTVNDGSTIISPEIDIKSERPINEQEKISKKFPSHENLIHRARKLYKDDQESIDISHSKSVSDLIKHFESNCVGNPHRKKRNCSRSITRNRKTNYSAINGNGETETQIQAQHKRDRLENDLLSCSIEKVNDSFAYNMPDRSKQEFPVTSIIRLRNLSNTSIDNHSEFFVVMEVFWFLVVMIIIFWYLVVA</sequence>
<reference evidence="2" key="2">
    <citation type="submission" date="2020-06" db="EMBL/GenBank/DDBJ databases">
        <authorList>
            <person name="Sheffer M."/>
        </authorList>
    </citation>
    <scope>NUCLEOTIDE SEQUENCE</scope>
</reference>
<keyword evidence="3" id="KW-1185">Reference proteome</keyword>
<evidence type="ECO:0000313" key="2">
    <source>
        <dbReference type="EMBL" id="KAF8774159.1"/>
    </source>
</evidence>
<gene>
    <name evidence="2" type="ORF">HNY73_016741</name>
</gene>
<keyword evidence="1" id="KW-0472">Membrane</keyword>
<evidence type="ECO:0000313" key="3">
    <source>
        <dbReference type="Proteomes" id="UP000807504"/>
    </source>
</evidence>
<dbReference type="EMBL" id="JABXBU010002227">
    <property type="protein sequence ID" value="KAF8774159.1"/>
    <property type="molecule type" value="Genomic_DNA"/>
</dbReference>
<feature type="transmembrane region" description="Helical" evidence="1">
    <location>
        <begin position="395"/>
        <end position="417"/>
    </location>
</feature>
<keyword evidence="1" id="KW-0812">Transmembrane</keyword>